<keyword evidence="3" id="KW-0802">TPR repeat</keyword>
<evidence type="ECO:0000256" key="4">
    <source>
        <dbReference type="PROSITE-ProRule" id="PRU00708"/>
    </source>
</evidence>
<organism evidence="5 6">
    <name type="scientific">Vitis vinifera</name>
    <name type="common">Grape</name>
    <dbReference type="NCBI Taxonomy" id="29760"/>
    <lineage>
        <taxon>Eukaryota</taxon>
        <taxon>Viridiplantae</taxon>
        <taxon>Streptophyta</taxon>
        <taxon>Embryophyta</taxon>
        <taxon>Tracheophyta</taxon>
        <taxon>Spermatophyta</taxon>
        <taxon>Magnoliopsida</taxon>
        <taxon>eudicotyledons</taxon>
        <taxon>Gunneridae</taxon>
        <taxon>Pentapetalae</taxon>
        <taxon>rosids</taxon>
        <taxon>Vitales</taxon>
        <taxon>Vitaceae</taxon>
        <taxon>Viteae</taxon>
        <taxon>Vitis</taxon>
    </lineage>
</organism>
<dbReference type="EMBL" id="QGNW01001520">
    <property type="protein sequence ID" value="RVW37886.1"/>
    <property type="molecule type" value="Genomic_DNA"/>
</dbReference>
<evidence type="ECO:0000313" key="6">
    <source>
        <dbReference type="Proteomes" id="UP000288805"/>
    </source>
</evidence>
<feature type="repeat" description="PPR" evidence="4">
    <location>
        <begin position="361"/>
        <end position="395"/>
    </location>
</feature>
<keyword evidence="2" id="KW-0677">Repeat</keyword>
<dbReference type="Gene3D" id="1.25.40.10">
    <property type="entry name" value="Tetratricopeptide repeat domain"/>
    <property type="match status" value="2"/>
</dbReference>
<dbReference type="SUPFAM" id="SSF48452">
    <property type="entry name" value="TPR-like"/>
    <property type="match status" value="1"/>
</dbReference>
<evidence type="ECO:0000256" key="1">
    <source>
        <dbReference type="ARBA" id="ARBA00007626"/>
    </source>
</evidence>
<proteinExistence type="inferred from homology"/>
<comment type="similarity">
    <text evidence="1">Belongs to the PPR family. P subfamily.</text>
</comment>
<dbReference type="PANTHER" id="PTHR45717:SF57">
    <property type="entry name" value="PENTACOTRIPEPTIDE-REPEAT REGION OF PRORP DOMAIN-CONTAINING PROTEIN"/>
    <property type="match status" value="1"/>
</dbReference>
<dbReference type="PROSITE" id="PS50005">
    <property type="entry name" value="TPR"/>
    <property type="match status" value="1"/>
</dbReference>
<protein>
    <submittedName>
        <fullName evidence="5">Pentatricopeptide repeat-containing protein, mitochondrial</fullName>
    </submittedName>
</protein>
<reference evidence="5 6" key="1">
    <citation type="journal article" date="2018" name="PLoS Genet.">
        <title>Population sequencing reveals clonal diversity and ancestral inbreeding in the grapevine cultivar Chardonnay.</title>
        <authorList>
            <person name="Roach M.J."/>
            <person name="Johnson D.L."/>
            <person name="Bohlmann J."/>
            <person name="van Vuuren H.J."/>
            <person name="Jones S.J."/>
            <person name="Pretorius I.S."/>
            <person name="Schmidt S.A."/>
            <person name="Borneman A.R."/>
        </authorList>
    </citation>
    <scope>NUCLEOTIDE SEQUENCE [LARGE SCALE GENOMIC DNA]</scope>
    <source>
        <strain evidence="6">cv. Chardonnay</strain>
        <tissue evidence="5">Leaf</tissue>
    </source>
</reference>
<evidence type="ECO:0000256" key="2">
    <source>
        <dbReference type="ARBA" id="ARBA00022737"/>
    </source>
</evidence>
<accession>A0A438DQY7</accession>
<evidence type="ECO:0000313" key="5">
    <source>
        <dbReference type="EMBL" id="RVW37886.1"/>
    </source>
</evidence>
<feature type="repeat" description="TPR" evidence="3">
    <location>
        <begin position="397"/>
        <end position="430"/>
    </location>
</feature>
<sequence length="496" mass="57153">MGASSCRGIIENLLAQIKEFQIRHPNLYFDFDYKNHKRAKVGLAETMMLGLVSEKVMERKFILSYGCLKLLGVSGQLAQRFKLSNFLIVSEVLPMNHCLFLFQISQWMSDKRYIPLMPRDIALRMNLILKVHGLEQVENYFNNIHKNLKTYQVYIALLNCYALEKSVDKAEAIMQRLRDLGFVRTALGYNTLMNVYYRMGNWEKLDILMHEMEEKGIFCDKFTLAIRLSAYAAASNIVGIDNIVTRMESDPRIILDWNSYAVVAHGYLKVGLVDKTLVMMKKLEELIDAKGSNVAFDNLLKLYAETRQRDELDRVWMLYKKKEKIYNKGYMAMISSLLKFDDIDAAEKVLEEWESRRLSYDFRVPNFLIDAYCRKGLTEKAEALVNKILTKGGNPLVDTWFYLANGYLEDSQIPKAVEALKKAVVVCPPNWKPSKNTLATCLEYLEGNRDVEGAGEFIRFLQNEGIFSVGVCKRLLSYIENGKPQRNRLGEIEGDV</sequence>
<dbReference type="NCBIfam" id="TIGR00756">
    <property type="entry name" value="PPR"/>
    <property type="match status" value="3"/>
</dbReference>
<gene>
    <name evidence="5" type="primary">VvCHDh000507_0</name>
    <name evidence="5" type="ORF">CK203_094204</name>
</gene>
<dbReference type="Pfam" id="PF13041">
    <property type="entry name" value="PPR_2"/>
    <property type="match status" value="1"/>
</dbReference>
<dbReference type="InterPro" id="IPR019734">
    <property type="entry name" value="TPR_rpt"/>
</dbReference>
<dbReference type="Pfam" id="PF01535">
    <property type="entry name" value="PPR"/>
    <property type="match status" value="3"/>
</dbReference>
<dbReference type="InterPro" id="IPR002885">
    <property type="entry name" value="PPR_rpt"/>
</dbReference>
<evidence type="ECO:0000256" key="3">
    <source>
        <dbReference type="PROSITE-ProRule" id="PRU00339"/>
    </source>
</evidence>
<name>A0A438DQY7_VITVI</name>
<comment type="caution">
    <text evidence="5">The sequence shown here is derived from an EMBL/GenBank/DDBJ whole genome shotgun (WGS) entry which is preliminary data.</text>
</comment>
<dbReference type="Proteomes" id="UP000288805">
    <property type="component" value="Unassembled WGS sequence"/>
</dbReference>
<dbReference type="AlphaFoldDB" id="A0A438DQY7"/>
<feature type="repeat" description="PPR" evidence="4">
    <location>
        <begin position="185"/>
        <end position="219"/>
    </location>
</feature>
<dbReference type="InterPro" id="IPR011990">
    <property type="entry name" value="TPR-like_helical_dom_sf"/>
</dbReference>
<dbReference type="PROSITE" id="PS51375">
    <property type="entry name" value="PPR"/>
    <property type="match status" value="2"/>
</dbReference>
<dbReference type="PANTHER" id="PTHR45717">
    <property type="entry name" value="OS12G0527900 PROTEIN"/>
    <property type="match status" value="1"/>
</dbReference>
<dbReference type="GO" id="GO:0003729">
    <property type="term" value="F:mRNA binding"/>
    <property type="evidence" value="ECO:0007669"/>
    <property type="project" value="UniProtKB-ARBA"/>
</dbReference>